<dbReference type="RefSeq" id="WP_008660586.1">
    <property type="nucleotide sequence ID" value="NZ_ANMO01000216.1"/>
</dbReference>
<evidence type="ECO:0000313" key="2">
    <source>
        <dbReference type="EMBL" id="EMB14473.1"/>
    </source>
</evidence>
<dbReference type="EMBL" id="ANMO01000216">
    <property type="protein sequence ID" value="EMB14473.1"/>
    <property type="molecule type" value="Genomic_DNA"/>
</dbReference>
<name>M2AY80_9BACT</name>
<gene>
    <name evidence="2" type="ORF">RE6C_04895</name>
</gene>
<dbReference type="Pfam" id="PF12034">
    <property type="entry name" value="YfbK_C"/>
    <property type="match status" value="1"/>
</dbReference>
<dbReference type="PATRIC" id="fig|1263867.3.peg.5248"/>
<dbReference type="InterPro" id="IPR021908">
    <property type="entry name" value="YfbK_C"/>
</dbReference>
<evidence type="ECO:0000313" key="3">
    <source>
        <dbReference type="Proteomes" id="UP000011529"/>
    </source>
</evidence>
<reference evidence="2" key="2">
    <citation type="journal article" date="2013" name="Mar. Genomics">
        <title>Expression of sulfatases in Rhodopirellula baltica and the diversity of sulfatases in the genus Rhodopirellula.</title>
        <authorList>
            <person name="Wegner C.E."/>
            <person name="Richter-Heitmann T."/>
            <person name="Klindworth A."/>
            <person name="Klockow C."/>
            <person name="Richter M."/>
            <person name="Achstetter T."/>
            <person name="Glockner F.O."/>
            <person name="Harder J."/>
        </authorList>
    </citation>
    <scope>NUCLEOTIDE SEQUENCE [LARGE SCALE GENOMIC DNA]</scope>
    <source>
        <strain evidence="2">6C</strain>
    </source>
</reference>
<proteinExistence type="predicted"/>
<protein>
    <recommendedName>
        <fullName evidence="1">Uncharacterized protein YfbK C-terminal domain-containing protein</fullName>
    </recommendedName>
</protein>
<comment type="caution">
    <text evidence="2">The sequence shown here is derived from an EMBL/GenBank/DDBJ whole genome shotgun (WGS) entry which is preliminary data.</text>
</comment>
<dbReference type="AlphaFoldDB" id="M2AY80"/>
<accession>M2AY80</accession>
<feature type="domain" description="Uncharacterized protein YfbK C-terminal" evidence="1">
    <location>
        <begin position="1"/>
        <end position="90"/>
    </location>
</feature>
<evidence type="ECO:0000259" key="1">
    <source>
        <dbReference type="Pfam" id="PF12034"/>
    </source>
</evidence>
<organism evidence="2 3">
    <name type="scientific">Rhodopirellula europaea 6C</name>
    <dbReference type="NCBI Taxonomy" id="1263867"/>
    <lineage>
        <taxon>Bacteria</taxon>
        <taxon>Pseudomonadati</taxon>
        <taxon>Planctomycetota</taxon>
        <taxon>Planctomycetia</taxon>
        <taxon>Pirellulales</taxon>
        <taxon>Pirellulaceae</taxon>
        <taxon>Rhodopirellula</taxon>
    </lineage>
</organism>
<dbReference type="Proteomes" id="UP000011529">
    <property type="component" value="Unassembled WGS sequence"/>
</dbReference>
<sequence length="94" mass="10346">MKIRHKPPQGDVSEKLTFPLVNESEPFEKADADFQFAAAVAGFGMQLRNSSHAGTWTMDDVIATATDAKGDDEHGLRAEFLELARTAKRLIVND</sequence>
<keyword evidence="3" id="KW-1185">Reference proteome</keyword>
<reference evidence="2" key="1">
    <citation type="submission" date="2012-11" db="EMBL/GenBank/DDBJ databases">
        <title>Permanent draft genomes of Rhodopirellula europaea strain SH398 and 6C.</title>
        <authorList>
            <person name="Richter M."/>
            <person name="Richter-Heitmann T."/>
            <person name="Frank C."/>
            <person name="Harder J."/>
            <person name="Glockner F.O."/>
        </authorList>
    </citation>
    <scope>NUCLEOTIDE SEQUENCE</scope>
    <source>
        <strain evidence="2">6C</strain>
    </source>
</reference>